<evidence type="ECO:0000313" key="10">
    <source>
        <dbReference type="EMBL" id="PIE35506.1"/>
    </source>
</evidence>
<keyword evidence="7 8" id="KW-0067">ATP-binding</keyword>
<feature type="binding site" evidence="8">
    <location>
        <position position="200"/>
    </location>
    <ligand>
        <name>ATP</name>
        <dbReference type="ChEBI" id="CHEBI:30616"/>
    </ligand>
</feature>
<keyword evidence="3" id="KW-0723">Serine/threonine-protein kinase</keyword>
<dbReference type="PANTHER" id="PTHR43671">
    <property type="entry name" value="SERINE/THREONINE-PROTEIN KINASE NEK"/>
    <property type="match status" value="1"/>
</dbReference>
<keyword evidence="6" id="KW-0418">Kinase</keyword>
<keyword evidence="5 8" id="KW-0547">Nucleotide-binding</keyword>
<dbReference type="CDD" id="cd14014">
    <property type="entry name" value="STKc_PknB_like"/>
    <property type="match status" value="1"/>
</dbReference>
<comment type="similarity">
    <text evidence="1">Belongs to the protein kinase superfamily. NEK Ser/Thr protein kinase family. NIMA subfamily.</text>
</comment>
<evidence type="ECO:0000256" key="1">
    <source>
        <dbReference type="ARBA" id="ARBA00010886"/>
    </source>
</evidence>
<feature type="domain" description="Protein kinase" evidence="9">
    <location>
        <begin position="171"/>
        <end position="421"/>
    </location>
</feature>
<accession>A0A2G6KIK8</accession>
<evidence type="ECO:0000259" key="9">
    <source>
        <dbReference type="PROSITE" id="PS50011"/>
    </source>
</evidence>
<proteinExistence type="inferred from homology"/>
<reference evidence="10 11" key="1">
    <citation type="submission" date="2017-10" db="EMBL/GenBank/DDBJ databases">
        <title>Novel microbial diversity and functional potential in the marine mammal oral microbiome.</title>
        <authorList>
            <person name="Dudek N.K."/>
            <person name="Sun C.L."/>
            <person name="Burstein D."/>
            <person name="Kantor R.S."/>
            <person name="Aliaga Goltsman D.S."/>
            <person name="Bik E.M."/>
            <person name="Thomas B.C."/>
            <person name="Banfield J.F."/>
            <person name="Relman D.A."/>
        </authorList>
    </citation>
    <scope>NUCLEOTIDE SEQUENCE [LARGE SCALE GENOMIC DNA]</scope>
    <source>
        <strain evidence="10">DOLJORAL78_47_16</strain>
    </source>
</reference>
<dbReference type="PANTHER" id="PTHR43671:SF13">
    <property type="entry name" value="SERINE_THREONINE-PROTEIN KINASE NEK2"/>
    <property type="match status" value="1"/>
</dbReference>
<keyword evidence="4" id="KW-0808">Transferase</keyword>
<dbReference type="SUPFAM" id="SSF56112">
    <property type="entry name" value="Protein kinase-like (PK-like)"/>
    <property type="match status" value="1"/>
</dbReference>
<comment type="caution">
    <text evidence="10">The sequence shown here is derived from an EMBL/GenBank/DDBJ whole genome shotgun (WGS) entry which is preliminary data.</text>
</comment>
<dbReference type="AlphaFoldDB" id="A0A2G6KIK8"/>
<dbReference type="SMART" id="SM00220">
    <property type="entry name" value="S_TKc"/>
    <property type="match status" value="1"/>
</dbReference>
<dbReference type="InterPro" id="IPR008271">
    <property type="entry name" value="Ser/Thr_kinase_AS"/>
</dbReference>
<evidence type="ECO:0000256" key="3">
    <source>
        <dbReference type="ARBA" id="ARBA00022527"/>
    </source>
</evidence>
<dbReference type="InterPro" id="IPR017441">
    <property type="entry name" value="Protein_kinase_ATP_BS"/>
</dbReference>
<gene>
    <name evidence="10" type="ORF">CSA56_03945</name>
</gene>
<dbReference type="GO" id="GO:0004674">
    <property type="term" value="F:protein serine/threonine kinase activity"/>
    <property type="evidence" value="ECO:0007669"/>
    <property type="project" value="UniProtKB-KW"/>
</dbReference>
<dbReference type="InterPro" id="IPR011009">
    <property type="entry name" value="Kinase-like_dom_sf"/>
</dbReference>
<name>A0A2G6KIK8_9BACT</name>
<dbReference type="FunFam" id="1.10.510.10:FF:000021">
    <property type="entry name" value="Serine/threonine protein kinase"/>
    <property type="match status" value="1"/>
</dbReference>
<evidence type="ECO:0000256" key="7">
    <source>
        <dbReference type="ARBA" id="ARBA00022840"/>
    </source>
</evidence>
<evidence type="ECO:0000256" key="5">
    <source>
        <dbReference type="ARBA" id="ARBA00022741"/>
    </source>
</evidence>
<dbReference type="EC" id="2.7.11.1" evidence="2"/>
<dbReference type="GO" id="GO:0005524">
    <property type="term" value="F:ATP binding"/>
    <property type="evidence" value="ECO:0007669"/>
    <property type="project" value="UniProtKB-UniRule"/>
</dbReference>
<dbReference type="EMBL" id="PDSK01000041">
    <property type="protein sequence ID" value="PIE35506.1"/>
    <property type="molecule type" value="Genomic_DNA"/>
</dbReference>
<protein>
    <recommendedName>
        <fullName evidence="2">non-specific serine/threonine protein kinase</fullName>
        <ecNumber evidence="2">2.7.11.1</ecNumber>
    </recommendedName>
</protein>
<dbReference type="PROSITE" id="PS00108">
    <property type="entry name" value="PROTEIN_KINASE_ST"/>
    <property type="match status" value="1"/>
</dbReference>
<evidence type="ECO:0000256" key="2">
    <source>
        <dbReference type="ARBA" id="ARBA00012513"/>
    </source>
</evidence>
<evidence type="ECO:0000313" key="11">
    <source>
        <dbReference type="Proteomes" id="UP000230821"/>
    </source>
</evidence>
<dbReference type="Pfam" id="PF13174">
    <property type="entry name" value="TPR_6"/>
    <property type="match status" value="2"/>
</dbReference>
<dbReference type="InterPro" id="IPR011990">
    <property type="entry name" value="TPR-like_helical_dom_sf"/>
</dbReference>
<sequence>MKTRSYTLADAKASEQANDYAKAAEAYFELGDYPKAEAIYRTLEQRFPFHKNIKFSLGKLLATTQHWDEAITKLQEVGNSGAYGEETLYLLAECFKNKGLLHAAREIYADLLERNYHYKDAREKLRALDAPTFFERAVTQQTVIDSSLKQGSATENSSYQTMHGFAVEDRYTIIEELGRGGMGIVYKAEDTHQHRLVAVKVLSPHLAAERQNRLRFFREAEMVAGLRHPHIVTLLDIDQRDNFLVMEYLPGGTLSHWKHRHKGKARRLFGFILQILEALDAVHRQGIIHRDIKPQNILISDDTTAKLTDFGIAHICGATITHTGMHLGTIPYMSPEQILGTPLGSQSDIYTVGVVLYELVTGQLPFSGKDISYHHVHTPPPPPRNLDKTISSELNELILRCLAKMPDDRYESAKVLQQELFHILTKRRDTVA</sequence>
<dbReference type="InterPro" id="IPR000719">
    <property type="entry name" value="Prot_kinase_dom"/>
</dbReference>
<evidence type="ECO:0000256" key="4">
    <source>
        <dbReference type="ARBA" id="ARBA00022679"/>
    </source>
</evidence>
<dbReference type="InterPro" id="IPR050660">
    <property type="entry name" value="NEK_Ser/Thr_kinase"/>
</dbReference>
<dbReference type="Gene3D" id="1.10.510.10">
    <property type="entry name" value="Transferase(Phosphotransferase) domain 1"/>
    <property type="match status" value="1"/>
</dbReference>
<dbReference type="Proteomes" id="UP000230821">
    <property type="component" value="Unassembled WGS sequence"/>
</dbReference>
<dbReference type="PROSITE" id="PS00107">
    <property type="entry name" value="PROTEIN_KINASE_ATP"/>
    <property type="match status" value="1"/>
</dbReference>
<dbReference type="InterPro" id="IPR019734">
    <property type="entry name" value="TPR_rpt"/>
</dbReference>
<evidence type="ECO:0000256" key="6">
    <source>
        <dbReference type="ARBA" id="ARBA00022777"/>
    </source>
</evidence>
<evidence type="ECO:0000256" key="8">
    <source>
        <dbReference type="PROSITE-ProRule" id="PRU10141"/>
    </source>
</evidence>
<dbReference type="Gene3D" id="3.30.200.20">
    <property type="entry name" value="Phosphorylase Kinase, domain 1"/>
    <property type="match status" value="1"/>
</dbReference>
<dbReference type="Pfam" id="PF00069">
    <property type="entry name" value="Pkinase"/>
    <property type="match status" value="1"/>
</dbReference>
<dbReference type="SUPFAM" id="SSF48452">
    <property type="entry name" value="TPR-like"/>
    <property type="match status" value="1"/>
</dbReference>
<organism evidence="10 11">
    <name type="scientific">candidate division KSB3 bacterium</name>
    <dbReference type="NCBI Taxonomy" id="2044937"/>
    <lineage>
        <taxon>Bacteria</taxon>
        <taxon>candidate division KSB3</taxon>
    </lineage>
</organism>
<dbReference type="PROSITE" id="PS50011">
    <property type="entry name" value="PROTEIN_KINASE_DOM"/>
    <property type="match status" value="1"/>
</dbReference>
<dbReference type="Gene3D" id="1.25.40.10">
    <property type="entry name" value="Tetratricopeptide repeat domain"/>
    <property type="match status" value="1"/>
</dbReference>